<accession>A0A081PT18</accession>
<proteinExistence type="predicted"/>
<organism evidence="1 2">
    <name type="scientific">Streptococcus mitis</name>
    <dbReference type="NCBI Taxonomy" id="28037"/>
    <lineage>
        <taxon>Bacteria</taxon>
        <taxon>Bacillati</taxon>
        <taxon>Bacillota</taxon>
        <taxon>Bacilli</taxon>
        <taxon>Lactobacillales</taxon>
        <taxon>Streptococcaceae</taxon>
        <taxon>Streptococcus</taxon>
        <taxon>Streptococcus mitis group</taxon>
    </lineage>
</organism>
<sequence length="50" mass="6006">MNTKLDLDVNAIIHYFFDLIVQRIAFIENNQIEISMGNFTEFENQRNKKE</sequence>
<comment type="caution">
    <text evidence="1">The sequence shown here is derived from an EMBL/GenBank/DDBJ whole genome shotgun (WGS) entry which is preliminary data.</text>
</comment>
<dbReference type="Proteomes" id="UP000028090">
    <property type="component" value="Unassembled WGS sequence"/>
</dbReference>
<name>A0A081PT18_STRMT</name>
<evidence type="ECO:0000313" key="1">
    <source>
        <dbReference type="EMBL" id="KEQ33841.1"/>
    </source>
</evidence>
<gene>
    <name evidence="1" type="ORF">SK629_2087</name>
</gene>
<protein>
    <submittedName>
        <fullName evidence="1">Uncharacterized protein</fullName>
    </submittedName>
</protein>
<dbReference type="EMBL" id="JPFU01000015">
    <property type="protein sequence ID" value="KEQ33841.1"/>
    <property type="molecule type" value="Genomic_DNA"/>
</dbReference>
<evidence type="ECO:0000313" key="2">
    <source>
        <dbReference type="Proteomes" id="UP000028090"/>
    </source>
</evidence>
<reference evidence="1 2" key="1">
    <citation type="submission" date="2014-05" db="EMBL/GenBank/DDBJ databases">
        <authorList>
            <person name="Daugherty S.C."/>
            <person name="Tallon L.J."/>
            <person name="Sadzewicz L."/>
            <person name="Kilian M."/>
            <person name="Tettelin H."/>
        </authorList>
    </citation>
    <scope>NUCLEOTIDE SEQUENCE [LARGE SCALE GENOMIC DNA]</scope>
    <source>
        <strain evidence="1 2">SK629</strain>
    </source>
</reference>
<dbReference type="RefSeq" id="WP_235219631.1">
    <property type="nucleotide sequence ID" value="NZ_JPFU01000015.1"/>
</dbReference>
<dbReference type="AlphaFoldDB" id="A0A081PT18"/>